<dbReference type="STRING" id="1503961.SAMN05421736_109151"/>
<organism evidence="2 3">
    <name type="scientific">Evansella caseinilytica</name>
    <dbReference type="NCBI Taxonomy" id="1503961"/>
    <lineage>
        <taxon>Bacteria</taxon>
        <taxon>Bacillati</taxon>
        <taxon>Bacillota</taxon>
        <taxon>Bacilli</taxon>
        <taxon>Bacillales</taxon>
        <taxon>Bacillaceae</taxon>
        <taxon>Evansella</taxon>
    </lineage>
</organism>
<reference evidence="3" key="1">
    <citation type="submission" date="2016-10" db="EMBL/GenBank/DDBJ databases">
        <authorList>
            <person name="Varghese N."/>
            <person name="Submissions S."/>
        </authorList>
    </citation>
    <scope>NUCLEOTIDE SEQUENCE [LARGE SCALE GENOMIC DNA]</scope>
    <source>
        <strain evidence="3">SP</strain>
    </source>
</reference>
<keyword evidence="3" id="KW-1185">Reference proteome</keyword>
<evidence type="ECO:0000256" key="1">
    <source>
        <dbReference type="SAM" id="Phobius"/>
    </source>
</evidence>
<keyword evidence="1" id="KW-0472">Membrane</keyword>
<gene>
    <name evidence="2" type="ORF">SAMN05421736_109151</name>
</gene>
<feature type="transmembrane region" description="Helical" evidence="1">
    <location>
        <begin position="74"/>
        <end position="93"/>
    </location>
</feature>
<feature type="transmembrane region" description="Helical" evidence="1">
    <location>
        <begin position="141"/>
        <end position="165"/>
    </location>
</feature>
<dbReference type="OrthoDB" id="2182676at2"/>
<dbReference type="AlphaFoldDB" id="A0A1H3S086"/>
<protein>
    <submittedName>
        <fullName evidence="2">Uncharacterized membrane protein YesL</fullName>
    </submittedName>
</protein>
<dbReference type="InterPro" id="IPR006938">
    <property type="entry name" value="DUF624"/>
</dbReference>
<feature type="transmembrane region" description="Helical" evidence="1">
    <location>
        <begin position="20"/>
        <end position="45"/>
    </location>
</feature>
<name>A0A1H3S086_9BACI</name>
<feature type="transmembrane region" description="Helical" evidence="1">
    <location>
        <begin position="171"/>
        <end position="188"/>
    </location>
</feature>
<dbReference type="Proteomes" id="UP000198935">
    <property type="component" value="Unassembled WGS sequence"/>
</dbReference>
<accession>A0A1H3S086</accession>
<keyword evidence="1" id="KW-1133">Transmembrane helix</keyword>
<dbReference type="Pfam" id="PF04854">
    <property type="entry name" value="DUF624"/>
    <property type="match status" value="1"/>
</dbReference>
<proteinExistence type="predicted"/>
<keyword evidence="1" id="KW-0812">Transmembrane</keyword>
<sequence>MATVNRVLEWITKLAYLNILWLVFTLLGIVVLGLFPSTAATFAVVRKWIMKETDVPVFKTFWSAYKKEFFRSNLLGYVLVFVGAVLVIDLLFFNQSSSPVFHVLSIPVMAFSFLFLLMLFYVFPVFVHYEMNMLQILKNSFFMVLLNPLPTAVMLAGTLGIGFILFKLQGLLPIFGMSALAVALTFPAQRAFESVQERQQLHADSRTQT</sequence>
<evidence type="ECO:0000313" key="3">
    <source>
        <dbReference type="Proteomes" id="UP000198935"/>
    </source>
</evidence>
<evidence type="ECO:0000313" key="2">
    <source>
        <dbReference type="EMBL" id="SDZ31250.1"/>
    </source>
</evidence>
<feature type="transmembrane region" description="Helical" evidence="1">
    <location>
        <begin position="105"/>
        <end position="129"/>
    </location>
</feature>
<dbReference type="EMBL" id="FNPI01000009">
    <property type="protein sequence ID" value="SDZ31250.1"/>
    <property type="molecule type" value="Genomic_DNA"/>
</dbReference>